<comment type="caution">
    <text evidence="2">The sequence shown here is derived from an EMBL/GenBank/DDBJ whole genome shotgun (WGS) entry which is preliminary data.</text>
</comment>
<dbReference type="Pfam" id="PF10536">
    <property type="entry name" value="PMD"/>
    <property type="match status" value="1"/>
</dbReference>
<evidence type="ECO:0000259" key="1">
    <source>
        <dbReference type="Pfam" id="PF10536"/>
    </source>
</evidence>
<sequence length="171" mass="18980">MSHPRLQTPVPLLESFELRRLKSSKANILDLTKLSREDRDDVESLKKLQKLAQNGPIFTAQGVLKAVAANAKKTSLGSWLRYFYKGLQPARTVAQGVARDFVTGPQHGQRLYMTGFVAYFLSYYVLPDYPVDGLSQAVFPLAVLLARGQPVALAPLFLGSLYKQLDLVQAD</sequence>
<name>A0A6A4MF04_9ERIC</name>
<dbReference type="AlphaFoldDB" id="A0A6A4MF04"/>
<gene>
    <name evidence="2" type="ORF">C3L33_02006</name>
</gene>
<accession>A0A6A4MF04</accession>
<organism evidence="2">
    <name type="scientific">Rhododendron williamsianum</name>
    <dbReference type="NCBI Taxonomy" id="262921"/>
    <lineage>
        <taxon>Eukaryota</taxon>
        <taxon>Viridiplantae</taxon>
        <taxon>Streptophyta</taxon>
        <taxon>Embryophyta</taxon>
        <taxon>Tracheophyta</taxon>
        <taxon>Spermatophyta</taxon>
        <taxon>Magnoliopsida</taxon>
        <taxon>eudicotyledons</taxon>
        <taxon>Gunneridae</taxon>
        <taxon>Pentapetalae</taxon>
        <taxon>asterids</taxon>
        <taxon>Ericales</taxon>
        <taxon>Ericaceae</taxon>
        <taxon>Ericoideae</taxon>
        <taxon>Rhodoreae</taxon>
        <taxon>Rhododendron</taxon>
    </lineage>
</organism>
<feature type="domain" description="Aminotransferase-like plant mobile" evidence="1">
    <location>
        <begin position="76"/>
        <end position="169"/>
    </location>
</feature>
<proteinExistence type="predicted"/>
<dbReference type="OrthoDB" id="1572276at2759"/>
<dbReference type="EMBL" id="QEFC01000107">
    <property type="protein sequence ID" value="KAE9466084.1"/>
    <property type="molecule type" value="Genomic_DNA"/>
</dbReference>
<feature type="non-terminal residue" evidence="2">
    <location>
        <position position="1"/>
    </location>
</feature>
<dbReference type="InterPro" id="IPR019557">
    <property type="entry name" value="AminoTfrase-like_pln_mobile"/>
</dbReference>
<protein>
    <recommendedName>
        <fullName evidence="1">Aminotransferase-like plant mobile domain-containing protein</fullName>
    </recommendedName>
</protein>
<evidence type="ECO:0000313" key="2">
    <source>
        <dbReference type="EMBL" id="KAE9466084.1"/>
    </source>
</evidence>
<reference evidence="2" key="1">
    <citation type="journal article" date="2019" name="Genome Biol. Evol.">
        <title>The Rhododendron genome and chromosomal organization provide insight into shared whole-genome duplications across the heath family (Ericaceae).</title>
        <authorList>
            <person name="Soza V.L."/>
            <person name="Lindsley D."/>
            <person name="Waalkes A."/>
            <person name="Ramage E."/>
            <person name="Patwardhan R.P."/>
            <person name="Burton J.N."/>
            <person name="Adey A."/>
            <person name="Kumar A."/>
            <person name="Qiu R."/>
            <person name="Shendure J."/>
            <person name="Hall B."/>
        </authorList>
    </citation>
    <scope>NUCLEOTIDE SEQUENCE</scope>
    <source>
        <strain evidence="2">RSF 1966-606</strain>
    </source>
</reference>